<dbReference type="EMBL" id="SMMG02000003">
    <property type="protein sequence ID" value="KAA3479644.1"/>
    <property type="molecule type" value="Genomic_DNA"/>
</dbReference>
<reference evidence="1" key="1">
    <citation type="submission" date="2019-08" db="EMBL/GenBank/DDBJ databases">
        <authorList>
            <person name="Liu F."/>
        </authorList>
    </citation>
    <scope>NUCLEOTIDE SEQUENCE [LARGE SCALE GENOMIC DNA]</scope>
    <source>
        <strain evidence="1">PA1801</strain>
        <tissue evidence="1">Leaf</tissue>
    </source>
</reference>
<dbReference type="Proteomes" id="UP000325315">
    <property type="component" value="Unassembled WGS sequence"/>
</dbReference>
<dbReference type="GO" id="GO:0005506">
    <property type="term" value="F:iron ion binding"/>
    <property type="evidence" value="ECO:0007669"/>
    <property type="project" value="InterPro"/>
</dbReference>
<protein>
    <submittedName>
        <fullName evidence="1">Phenylalanine N-monooxygenase-like</fullName>
    </submittedName>
</protein>
<dbReference type="GO" id="GO:0004497">
    <property type="term" value="F:monooxygenase activity"/>
    <property type="evidence" value="ECO:0007669"/>
    <property type="project" value="UniProtKB-KW"/>
</dbReference>
<dbReference type="OrthoDB" id="993597at2759"/>
<proteinExistence type="predicted"/>
<gene>
    <name evidence="1" type="ORF">EPI10_020138</name>
</gene>
<dbReference type="GO" id="GO:0020037">
    <property type="term" value="F:heme binding"/>
    <property type="evidence" value="ECO:0007669"/>
    <property type="project" value="InterPro"/>
</dbReference>
<dbReference type="Gene3D" id="1.10.630.10">
    <property type="entry name" value="Cytochrome P450"/>
    <property type="match status" value="1"/>
</dbReference>
<evidence type="ECO:0000313" key="2">
    <source>
        <dbReference type="Proteomes" id="UP000325315"/>
    </source>
</evidence>
<evidence type="ECO:0000313" key="1">
    <source>
        <dbReference type="EMBL" id="KAA3479644.1"/>
    </source>
</evidence>
<comment type="caution">
    <text evidence="1">The sequence shown here is derived from an EMBL/GenBank/DDBJ whole genome shotgun (WGS) entry which is preliminary data.</text>
</comment>
<keyword evidence="1" id="KW-0503">Monooxygenase</keyword>
<keyword evidence="1" id="KW-0560">Oxidoreductase</keyword>
<dbReference type="SUPFAM" id="SSF48264">
    <property type="entry name" value="Cytochrome P450"/>
    <property type="match status" value="1"/>
</dbReference>
<name>A0A5B6WED7_9ROSI</name>
<dbReference type="InterPro" id="IPR001128">
    <property type="entry name" value="Cyt_P450"/>
</dbReference>
<accession>A0A5B6WED7</accession>
<sequence length="77" mass="8746">MDACTYPTDHVENAFIAEARACEQAVWFAIDIGFRKEMMFATLDNSSNAMEWAMAVMINQPEILQKAMEEIERVVGN</sequence>
<organism evidence="1 2">
    <name type="scientific">Gossypium australe</name>
    <dbReference type="NCBI Taxonomy" id="47621"/>
    <lineage>
        <taxon>Eukaryota</taxon>
        <taxon>Viridiplantae</taxon>
        <taxon>Streptophyta</taxon>
        <taxon>Embryophyta</taxon>
        <taxon>Tracheophyta</taxon>
        <taxon>Spermatophyta</taxon>
        <taxon>Magnoliopsida</taxon>
        <taxon>eudicotyledons</taxon>
        <taxon>Gunneridae</taxon>
        <taxon>Pentapetalae</taxon>
        <taxon>rosids</taxon>
        <taxon>malvids</taxon>
        <taxon>Malvales</taxon>
        <taxon>Malvaceae</taxon>
        <taxon>Malvoideae</taxon>
        <taxon>Gossypium</taxon>
    </lineage>
</organism>
<dbReference type="GO" id="GO:0016705">
    <property type="term" value="F:oxidoreductase activity, acting on paired donors, with incorporation or reduction of molecular oxygen"/>
    <property type="evidence" value="ECO:0007669"/>
    <property type="project" value="InterPro"/>
</dbReference>
<dbReference type="AlphaFoldDB" id="A0A5B6WED7"/>
<dbReference type="InterPro" id="IPR036396">
    <property type="entry name" value="Cyt_P450_sf"/>
</dbReference>
<keyword evidence="2" id="KW-1185">Reference proteome</keyword>
<dbReference type="Pfam" id="PF00067">
    <property type="entry name" value="p450"/>
    <property type="match status" value="1"/>
</dbReference>